<sequence>RTKAGQVGPFVGADQRGFGDHQRVFIPHFEADVEGFLVIRLALGVDLFALGHEAFVAARGADVVLHLVVEGLRKQVLGGLAQPVDQRLLDAMVFDVQKTHFTRGFAQLVGHGLTVGDVGAEQAGDVDHRNAVEVGDLRCRRLRLIGHGETLLIGLLYG</sequence>
<proteinExistence type="predicted"/>
<organism evidence="1">
    <name type="scientific">Tanacetum cinerariifolium</name>
    <name type="common">Dalmatian daisy</name>
    <name type="synonym">Chrysanthemum cinerariifolium</name>
    <dbReference type="NCBI Taxonomy" id="118510"/>
    <lineage>
        <taxon>Eukaryota</taxon>
        <taxon>Viridiplantae</taxon>
        <taxon>Streptophyta</taxon>
        <taxon>Embryophyta</taxon>
        <taxon>Tracheophyta</taxon>
        <taxon>Spermatophyta</taxon>
        <taxon>Magnoliopsida</taxon>
        <taxon>eudicotyledons</taxon>
        <taxon>Gunneridae</taxon>
        <taxon>Pentapetalae</taxon>
        <taxon>asterids</taxon>
        <taxon>campanulids</taxon>
        <taxon>Asterales</taxon>
        <taxon>Asteraceae</taxon>
        <taxon>Asteroideae</taxon>
        <taxon>Anthemideae</taxon>
        <taxon>Anthemidinae</taxon>
        <taxon>Tanacetum</taxon>
    </lineage>
</organism>
<comment type="caution">
    <text evidence="1">The sequence shown here is derived from an EMBL/GenBank/DDBJ whole genome shotgun (WGS) entry which is preliminary data.</text>
</comment>
<accession>A0A699T2B5</accession>
<evidence type="ECO:0000313" key="1">
    <source>
        <dbReference type="EMBL" id="GFD03549.1"/>
    </source>
</evidence>
<feature type="non-terminal residue" evidence="1">
    <location>
        <position position="1"/>
    </location>
</feature>
<gene>
    <name evidence="1" type="ORF">Tci_875518</name>
</gene>
<name>A0A699T2B5_TANCI</name>
<reference evidence="1" key="1">
    <citation type="journal article" date="2019" name="Sci. Rep.">
        <title>Draft genome of Tanacetum cinerariifolium, the natural source of mosquito coil.</title>
        <authorList>
            <person name="Yamashiro T."/>
            <person name="Shiraishi A."/>
            <person name="Satake H."/>
            <person name="Nakayama K."/>
        </authorList>
    </citation>
    <scope>NUCLEOTIDE SEQUENCE</scope>
</reference>
<protein>
    <submittedName>
        <fullName evidence="1">Uncharacterized protein</fullName>
    </submittedName>
</protein>
<dbReference type="EMBL" id="BKCJ011205749">
    <property type="protein sequence ID" value="GFD03549.1"/>
    <property type="molecule type" value="Genomic_DNA"/>
</dbReference>
<dbReference type="AlphaFoldDB" id="A0A699T2B5"/>